<dbReference type="EMBL" id="UZAH01029728">
    <property type="protein sequence ID" value="VDP07604.1"/>
    <property type="molecule type" value="Genomic_DNA"/>
</dbReference>
<gene>
    <name evidence="2" type="ORF">HPBE_LOCUS16981</name>
</gene>
<evidence type="ECO:0000313" key="3">
    <source>
        <dbReference type="Proteomes" id="UP000050761"/>
    </source>
</evidence>
<reference evidence="4" key="2">
    <citation type="submission" date="2019-09" db="UniProtKB">
        <authorList>
            <consortium name="WormBaseParasite"/>
        </authorList>
    </citation>
    <scope>IDENTIFICATION</scope>
</reference>
<feature type="region of interest" description="Disordered" evidence="1">
    <location>
        <begin position="1"/>
        <end position="47"/>
    </location>
</feature>
<reference evidence="2 3" key="1">
    <citation type="submission" date="2018-11" db="EMBL/GenBank/DDBJ databases">
        <authorList>
            <consortium name="Pathogen Informatics"/>
        </authorList>
    </citation>
    <scope>NUCLEOTIDE SEQUENCE [LARGE SCALE GENOMIC DNA]</scope>
</reference>
<dbReference type="AlphaFoldDB" id="A0A183G5R0"/>
<keyword evidence="3" id="KW-1185">Reference proteome</keyword>
<evidence type="ECO:0000313" key="4">
    <source>
        <dbReference type="WBParaSite" id="HPBE_0001698201-mRNA-1"/>
    </source>
</evidence>
<dbReference type="WBParaSite" id="HPBE_0001698201-mRNA-1">
    <property type="protein sequence ID" value="HPBE_0001698201-mRNA-1"/>
    <property type="gene ID" value="HPBE_0001698201"/>
</dbReference>
<sequence length="168" mass="19135">MNSSHYKSRLWTQTASYGGGRNGLTRPGRTTRGNTAHDDSKERRHGREKTTWFVSHISVSGSYRTVEAAASVVVRMLLENKSPGQAIDSMAVYYHVDEQEKFYCEHDSAMLQLLYAKHGLRCDPFPSKDNFPELHDRTVMAVKMFHDSYKHVLAAMTNLPKFNHPVGF</sequence>
<accession>A0A3P8BPG5</accession>
<evidence type="ECO:0000256" key="1">
    <source>
        <dbReference type="SAM" id="MobiDB-lite"/>
    </source>
</evidence>
<dbReference type="Proteomes" id="UP000050761">
    <property type="component" value="Unassembled WGS sequence"/>
</dbReference>
<protein>
    <submittedName>
        <fullName evidence="4">FERM domain-containing protein</fullName>
    </submittedName>
</protein>
<evidence type="ECO:0000313" key="2">
    <source>
        <dbReference type="EMBL" id="VDP07604.1"/>
    </source>
</evidence>
<feature type="compositionally biased region" description="Polar residues" evidence="1">
    <location>
        <begin position="1"/>
        <end position="16"/>
    </location>
</feature>
<dbReference type="OrthoDB" id="5864157at2759"/>
<accession>A0A183G5R0</accession>
<proteinExistence type="predicted"/>
<name>A0A183G5R0_HELPZ</name>
<organism evidence="3 4">
    <name type="scientific">Heligmosomoides polygyrus</name>
    <name type="common">Parasitic roundworm</name>
    <dbReference type="NCBI Taxonomy" id="6339"/>
    <lineage>
        <taxon>Eukaryota</taxon>
        <taxon>Metazoa</taxon>
        <taxon>Ecdysozoa</taxon>
        <taxon>Nematoda</taxon>
        <taxon>Chromadorea</taxon>
        <taxon>Rhabditida</taxon>
        <taxon>Rhabditina</taxon>
        <taxon>Rhabditomorpha</taxon>
        <taxon>Strongyloidea</taxon>
        <taxon>Heligmosomidae</taxon>
        <taxon>Heligmosomoides</taxon>
    </lineage>
</organism>